<evidence type="ECO:0000313" key="8">
    <source>
        <dbReference type="Proteomes" id="UP001515500"/>
    </source>
</evidence>
<dbReference type="RefSeq" id="XP_039131695.1">
    <property type="nucleotide sequence ID" value="XM_039275761.1"/>
</dbReference>
<evidence type="ECO:0000256" key="4">
    <source>
        <dbReference type="ARBA" id="ARBA00022989"/>
    </source>
</evidence>
<dbReference type="InterPro" id="IPR045064">
    <property type="entry name" value="Reticulon-like"/>
</dbReference>
<keyword evidence="8" id="KW-1185">Reference proteome</keyword>
<feature type="transmembrane region" description="Helical" evidence="6">
    <location>
        <begin position="133"/>
        <end position="165"/>
    </location>
</feature>
<dbReference type="PANTHER" id="PTHR10994:SF154">
    <property type="entry name" value="RETICULON-LIKE PROTEIN B11"/>
    <property type="match status" value="1"/>
</dbReference>
<evidence type="ECO:0000256" key="3">
    <source>
        <dbReference type="ARBA" id="ARBA00022824"/>
    </source>
</evidence>
<accession>A0AB40BW73</accession>
<evidence type="ECO:0000256" key="6">
    <source>
        <dbReference type="RuleBase" id="RU363132"/>
    </source>
</evidence>
<evidence type="ECO:0000259" key="7">
    <source>
        <dbReference type="PROSITE" id="PS50845"/>
    </source>
</evidence>
<feature type="domain" description="Reticulon" evidence="7">
    <location>
        <begin position="29"/>
        <end position="211"/>
    </location>
</feature>
<dbReference type="AlphaFoldDB" id="A0AB40BW73"/>
<dbReference type="InterPro" id="IPR003388">
    <property type="entry name" value="Reticulon"/>
</dbReference>
<sequence length="211" mass="23426">MASVDNSNPTSSAASRRRSMHQFLGGGLIADVLLWRRRNTAIAVLAGFTSTWILFELAGYSLFSLVANALCLLVAILFFWARAASLLNRPLPPLPNLEISEEVAGKVAVEVRVWINWALAIARDIAIGRDKKVFLQVILVLWMVSTIGGLVNFFTFVYIGVLLALTVPVLYDKYQDHVDEKLGVAHKVLLKQYDAILIKTGRKSSKEKKTQ</sequence>
<organism evidence="8 9">
    <name type="scientific">Dioscorea cayennensis subsp. rotundata</name>
    <name type="common">White Guinea yam</name>
    <name type="synonym">Dioscorea rotundata</name>
    <dbReference type="NCBI Taxonomy" id="55577"/>
    <lineage>
        <taxon>Eukaryota</taxon>
        <taxon>Viridiplantae</taxon>
        <taxon>Streptophyta</taxon>
        <taxon>Embryophyta</taxon>
        <taxon>Tracheophyta</taxon>
        <taxon>Spermatophyta</taxon>
        <taxon>Magnoliopsida</taxon>
        <taxon>Liliopsida</taxon>
        <taxon>Dioscoreales</taxon>
        <taxon>Dioscoreaceae</taxon>
        <taxon>Dioscorea</taxon>
    </lineage>
</organism>
<keyword evidence="5 6" id="KW-0472">Membrane</keyword>
<comment type="subcellular location">
    <subcellularLocation>
        <location evidence="1 6">Endoplasmic reticulum membrane</location>
        <topology evidence="1 6">Multi-pass membrane protein</topology>
    </subcellularLocation>
</comment>
<name>A0AB40BW73_DIOCR</name>
<keyword evidence="4 6" id="KW-1133">Transmembrane helix</keyword>
<dbReference type="PROSITE" id="PS50845">
    <property type="entry name" value="RETICULON"/>
    <property type="match status" value="1"/>
</dbReference>
<proteinExistence type="predicted"/>
<protein>
    <recommendedName>
        <fullName evidence="6">Reticulon-like protein</fullName>
    </recommendedName>
</protein>
<evidence type="ECO:0000256" key="2">
    <source>
        <dbReference type="ARBA" id="ARBA00022692"/>
    </source>
</evidence>
<evidence type="ECO:0000256" key="1">
    <source>
        <dbReference type="ARBA" id="ARBA00004477"/>
    </source>
</evidence>
<dbReference type="Pfam" id="PF02453">
    <property type="entry name" value="Reticulon"/>
    <property type="match status" value="1"/>
</dbReference>
<keyword evidence="3 6" id="KW-0256">Endoplasmic reticulum</keyword>
<feature type="transmembrane region" description="Helical" evidence="6">
    <location>
        <begin position="61"/>
        <end position="81"/>
    </location>
</feature>
<evidence type="ECO:0000313" key="9">
    <source>
        <dbReference type="RefSeq" id="XP_039131695.1"/>
    </source>
</evidence>
<dbReference type="GO" id="GO:0009617">
    <property type="term" value="P:response to bacterium"/>
    <property type="evidence" value="ECO:0007669"/>
    <property type="project" value="InterPro"/>
</dbReference>
<dbReference type="PANTHER" id="PTHR10994">
    <property type="entry name" value="RETICULON"/>
    <property type="match status" value="1"/>
</dbReference>
<dbReference type="GeneID" id="120268319"/>
<dbReference type="GO" id="GO:0005789">
    <property type="term" value="C:endoplasmic reticulum membrane"/>
    <property type="evidence" value="ECO:0007669"/>
    <property type="project" value="UniProtKB-SubCell"/>
</dbReference>
<dbReference type="Proteomes" id="UP001515500">
    <property type="component" value="Chromosome 9"/>
</dbReference>
<evidence type="ECO:0000256" key="5">
    <source>
        <dbReference type="ARBA" id="ARBA00023136"/>
    </source>
</evidence>
<gene>
    <name evidence="9" type="primary">LOC120268319</name>
</gene>
<reference evidence="9" key="1">
    <citation type="submission" date="2025-08" db="UniProtKB">
        <authorList>
            <consortium name="RefSeq"/>
        </authorList>
    </citation>
    <scope>IDENTIFICATION</scope>
</reference>
<keyword evidence="2 6" id="KW-0812">Transmembrane</keyword>